<evidence type="ECO:0000256" key="1">
    <source>
        <dbReference type="SAM" id="MobiDB-lite"/>
    </source>
</evidence>
<proteinExistence type="predicted"/>
<dbReference type="RefSeq" id="XP_018030432.1">
    <property type="nucleotide sequence ID" value="XM_018179535.1"/>
</dbReference>
<sequence>MHIKGTPAISPRENARATSRQCSIVPQTPPPLQPPRSAQPLSTTHATHLEHPLPSHTSAQPPTHPQSRYWVPKAGAPGTPVVAISVSLIDAAIGRIADMHRQGSLMREGDDWMDRAGQAGRCGAFAMAGGGQGGWDGGQNGTDIDRYCVPCVPIHVVDRSGERDEHARARRSFATPRVRDTVTGAPERGRGCHFWNSWAGDALCWSMGSQRLRCLAAGWDAGHVCRIGGVKVLDAD</sequence>
<feature type="compositionally biased region" description="Polar residues" evidence="1">
    <location>
        <begin position="16"/>
        <end position="25"/>
    </location>
</feature>
<accession>A0A177C038</accession>
<dbReference type="InParanoid" id="A0A177C038"/>
<organism evidence="2 3">
    <name type="scientific">Paraphaeosphaeria sporulosa</name>
    <dbReference type="NCBI Taxonomy" id="1460663"/>
    <lineage>
        <taxon>Eukaryota</taxon>
        <taxon>Fungi</taxon>
        <taxon>Dikarya</taxon>
        <taxon>Ascomycota</taxon>
        <taxon>Pezizomycotina</taxon>
        <taxon>Dothideomycetes</taxon>
        <taxon>Pleosporomycetidae</taxon>
        <taxon>Pleosporales</taxon>
        <taxon>Massarineae</taxon>
        <taxon>Didymosphaeriaceae</taxon>
        <taxon>Paraphaeosphaeria</taxon>
    </lineage>
</organism>
<keyword evidence="3" id="KW-1185">Reference proteome</keyword>
<protein>
    <submittedName>
        <fullName evidence="2">Uncharacterized protein</fullName>
    </submittedName>
</protein>
<feature type="region of interest" description="Disordered" evidence="1">
    <location>
        <begin position="1"/>
        <end position="72"/>
    </location>
</feature>
<gene>
    <name evidence="2" type="ORF">CC84DRAFT_1168949</name>
</gene>
<dbReference type="GeneID" id="28763021"/>
<dbReference type="EMBL" id="KV441560">
    <property type="protein sequence ID" value="OAG00067.1"/>
    <property type="molecule type" value="Genomic_DNA"/>
</dbReference>
<dbReference type="Proteomes" id="UP000077069">
    <property type="component" value="Unassembled WGS sequence"/>
</dbReference>
<dbReference type="AlphaFoldDB" id="A0A177C038"/>
<evidence type="ECO:0000313" key="3">
    <source>
        <dbReference type="Proteomes" id="UP000077069"/>
    </source>
</evidence>
<name>A0A177C038_9PLEO</name>
<reference evidence="2 3" key="1">
    <citation type="submission" date="2016-05" db="EMBL/GenBank/DDBJ databases">
        <title>Comparative analysis of secretome profiles of manganese(II)-oxidizing ascomycete fungi.</title>
        <authorList>
            <consortium name="DOE Joint Genome Institute"/>
            <person name="Zeiner C.A."/>
            <person name="Purvine S.O."/>
            <person name="Zink E.M."/>
            <person name="Wu S."/>
            <person name="Pasa-Tolic L."/>
            <person name="Chaput D.L."/>
            <person name="Haridas S."/>
            <person name="Grigoriev I.V."/>
            <person name="Santelli C.M."/>
            <person name="Hansel C.M."/>
        </authorList>
    </citation>
    <scope>NUCLEOTIDE SEQUENCE [LARGE SCALE GENOMIC DNA]</scope>
    <source>
        <strain evidence="2 3">AP3s5-JAC2a</strain>
    </source>
</reference>
<evidence type="ECO:0000313" key="2">
    <source>
        <dbReference type="EMBL" id="OAG00067.1"/>
    </source>
</evidence>